<evidence type="ECO:0000313" key="3">
    <source>
        <dbReference type="Proteomes" id="UP000381693"/>
    </source>
</evidence>
<keyword evidence="1" id="KW-0732">Signal</keyword>
<evidence type="ECO:0000256" key="1">
    <source>
        <dbReference type="SAM" id="SignalP"/>
    </source>
</evidence>
<proteinExistence type="predicted"/>
<dbReference type="RefSeq" id="WP_142524728.1">
    <property type="nucleotide sequence ID" value="NZ_CABFUZ020000090.1"/>
</dbReference>
<name>A0A5E6M9A1_9BACT</name>
<feature type="signal peptide" evidence="1">
    <location>
        <begin position="1"/>
        <end position="26"/>
    </location>
</feature>
<dbReference type="OrthoDB" id="187943at2"/>
<dbReference type="Proteomes" id="UP000381693">
    <property type="component" value="Unassembled WGS sequence"/>
</dbReference>
<dbReference type="AlphaFoldDB" id="A0A5E6M9A1"/>
<reference evidence="2" key="1">
    <citation type="submission" date="2019-09" db="EMBL/GenBank/DDBJ databases">
        <authorList>
            <person name="Cremers G."/>
        </authorList>
    </citation>
    <scope>NUCLEOTIDE SEQUENCE [LARGE SCALE GENOMIC DNA]</scope>
    <source>
        <strain evidence="2">3B</strain>
    </source>
</reference>
<feature type="chain" id="PRO_5022825871" evidence="1">
    <location>
        <begin position="27"/>
        <end position="267"/>
    </location>
</feature>
<keyword evidence="3" id="KW-1185">Reference proteome</keyword>
<comment type="caution">
    <text evidence="2">The sequence shown here is derived from an EMBL/GenBank/DDBJ whole genome shotgun (WGS) entry which is preliminary data.</text>
</comment>
<accession>A0A5E6M9A1</accession>
<evidence type="ECO:0000313" key="2">
    <source>
        <dbReference type="EMBL" id="VVM05518.1"/>
    </source>
</evidence>
<organism evidence="2 3">
    <name type="scientific">Methylacidimicrobium cyclopophantes</name>
    <dbReference type="NCBI Taxonomy" id="1041766"/>
    <lineage>
        <taxon>Bacteria</taxon>
        <taxon>Pseudomonadati</taxon>
        <taxon>Verrucomicrobiota</taxon>
        <taxon>Methylacidimicrobium</taxon>
    </lineage>
</organism>
<gene>
    <name evidence="2" type="ORF">MAMC_00640</name>
</gene>
<protein>
    <submittedName>
        <fullName evidence="2">Uncharacterized protein</fullName>
    </submittedName>
</protein>
<dbReference type="EMBL" id="CABFUZ020000090">
    <property type="protein sequence ID" value="VVM05518.1"/>
    <property type="molecule type" value="Genomic_DNA"/>
</dbReference>
<sequence>MKFWRSYRSFHLCSLFLFATSFCATAADGFRLDFLWKEGRNEARLSLLRRGPYIRIDQPAMLFSLIYNVDLQSFLGLEHLDAHFWSFDWPTIQANVKHSRENRWRLRSDPFQEDPTLAPFDSSSPPSSSRATVFHDLARFSWIRVPGPESRWIGHDERGEEASILTSIRGEAHRAFLMATAQQIKMFSQIFYFLLAREAWPESALAIWLSLPEDAGVPLEMSWKKNDGGEGKLRLILEQWKEPPAELFTIPKDYQRQTLEEIEAFLH</sequence>